<feature type="domain" description="Alpha-L-rhamnosidase six-hairpin glycosidase" evidence="3">
    <location>
        <begin position="412"/>
        <end position="717"/>
    </location>
</feature>
<dbReference type="Pfam" id="PF17389">
    <property type="entry name" value="Bac_rhamnosid6H"/>
    <property type="match status" value="1"/>
</dbReference>
<dbReference type="GO" id="GO:0005975">
    <property type="term" value="P:carbohydrate metabolic process"/>
    <property type="evidence" value="ECO:0007669"/>
    <property type="project" value="InterPro"/>
</dbReference>
<dbReference type="PANTHER" id="PTHR34987:SF2">
    <property type="entry name" value="B, PUTATIVE (AFU_ORTHOLOGUE AFUA_7G05040)-RELATED"/>
    <property type="match status" value="1"/>
</dbReference>
<evidence type="ECO:0000256" key="1">
    <source>
        <dbReference type="SAM" id="SignalP"/>
    </source>
</evidence>
<name>A0A9D9F0T8_9BACT</name>
<dbReference type="InterPro" id="IPR008928">
    <property type="entry name" value="6-hairpin_glycosidase_sf"/>
</dbReference>
<dbReference type="InterPro" id="IPR035396">
    <property type="entry name" value="Bac_rhamnosid6H"/>
</dbReference>
<evidence type="ECO:0000259" key="2">
    <source>
        <dbReference type="Pfam" id="PF08531"/>
    </source>
</evidence>
<accession>A0A9D9F0T8</accession>
<feature type="domain" description="Bacterial alpha-L-rhamnosidase N-terminal" evidence="2">
    <location>
        <begin position="80"/>
        <end position="221"/>
    </location>
</feature>
<dbReference type="EMBL" id="JADIMI010000083">
    <property type="protein sequence ID" value="MBO8452979.1"/>
    <property type="molecule type" value="Genomic_DNA"/>
</dbReference>
<evidence type="ECO:0000259" key="4">
    <source>
        <dbReference type="Pfam" id="PF17390"/>
    </source>
</evidence>
<feature type="signal peptide" evidence="1">
    <location>
        <begin position="1"/>
        <end position="25"/>
    </location>
</feature>
<dbReference type="InterPro" id="IPR008979">
    <property type="entry name" value="Galactose-bd-like_sf"/>
</dbReference>
<dbReference type="Pfam" id="PF08531">
    <property type="entry name" value="Bac_rhamnosid_N"/>
    <property type="match status" value="1"/>
</dbReference>
<gene>
    <name evidence="5" type="ORF">IAC06_08900</name>
</gene>
<evidence type="ECO:0000313" key="6">
    <source>
        <dbReference type="Proteomes" id="UP000823661"/>
    </source>
</evidence>
<dbReference type="Proteomes" id="UP000823661">
    <property type="component" value="Unassembled WGS sequence"/>
</dbReference>
<proteinExistence type="predicted"/>
<dbReference type="InterPro" id="IPR012341">
    <property type="entry name" value="6hp_glycosidase-like_sf"/>
</dbReference>
<reference evidence="5" key="1">
    <citation type="submission" date="2020-10" db="EMBL/GenBank/DDBJ databases">
        <authorList>
            <person name="Gilroy R."/>
        </authorList>
    </citation>
    <scope>NUCLEOTIDE SEQUENCE</scope>
    <source>
        <strain evidence="5">B1-20833</strain>
    </source>
</reference>
<dbReference type="AlphaFoldDB" id="A0A9D9F0T8"/>
<dbReference type="Pfam" id="PF17390">
    <property type="entry name" value="Bac_rhamnosid_C"/>
    <property type="match status" value="1"/>
</dbReference>
<dbReference type="Gene3D" id="2.60.420.10">
    <property type="entry name" value="Maltose phosphorylase, domain 3"/>
    <property type="match status" value="1"/>
</dbReference>
<feature type="domain" description="Alpha-L-rhamnosidase C-terminal" evidence="4">
    <location>
        <begin position="730"/>
        <end position="800"/>
    </location>
</feature>
<dbReference type="SUPFAM" id="SSF48208">
    <property type="entry name" value="Six-hairpin glycosidases"/>
    <property type="match status" value="1"/>
</dbReference>
<feature type="chain" id="PRO_5039153337" evidence="1">
    <location>
        <begin position="26"/>
        <end position="809"/>
    </location>
</feature>
<evidence type="ECO:0000259" key="3">
    <source>
        <dbReference type="Pfam" id="PF17389"/>
    </source>
</evidence>
<dbReference type="InterPro" id="IPR035398">
    <property type="entry name" value="Bac_rhamnosid_C"/>
</dbReference>
<dbReference type="SUPFAM" id="SSF49785">
    <property type="entry name" value="Galactose-binding domain-like"/>
    <property type="match status" value="1"/>
</dbReference>
<sequence>MYSVMKRNILFLSAALLVLAGSVDGQTRLEGWDASRIDERLMEGRWPAQWISVQDMVENEYTVCRFRKTFSLGAAPDSFIVHVSADSRYKLYVNGDFVGLGPEYGDVYNWNYSTYDIGRYLRRGENTVAAVVWNFASDRPLAQMSFGKTGFIMQGNTHNEDLVNTGDSWLCFHDRSLSPYMQPVSGYYAAGACEQFIASEYPWGWEDPDYDDSGWEKARIIIQGAAKGARDYPGWQLVPSPVQQMELKPVRMAEVRRASGLAADRTGNTGALSGFLEGSRPLVIPPDTEAELLIDNSVLVTGYPTLEFSGGTGAEIQLQYAESLYKEGSWNDKGDRNEVDGKHFIGYADRIVSDGGSSRSFTPLWWRTWRYVRLAVKTADEPLVIDDLYAVSSMYPLHLESSFSAPGIADADRIVETGWRTARLCAADTYMDCPYYEQLQYFGDTRIQAMITMYNTRNDEMVRYAIEQGFRSMVPDGITMSRYPSSLHQFIPPFSLWWICMCHDYWMYRGDSAFLKSMLPAARSILSWYETFLRPDMSLDRIPFWFFMDWCGTSDGEPVREKDGNSIVQDLQYVLALSAAAEMEAAFGQPALASHYSEIADAVRKTVKDKYWDNGKGLFADTFSHSSYSQHGNILAILSGAVSGEDAGMLFDRLMKDGSIWQCTLYYRYYLMQAMRLSGRGDMLCAELQPWRDQLSLGLTTWAEQPEPSRSDCHAWSSSLNVEFFRTLLGIESTAPGFREVRIAPSLGDLKEASGEIPHPEGKVSVSYSVSGDGRLSAEISIPETVSGTFVWKGRTYRLKGGSNTISAR</sequence>
<reference evidence="5" key="2">
    <citation type="journal article" date="2021" name="PeerJ">
        <title>Extensive microbial diversity within the chicken gut microbiome revealed by metagenomics and culture.</title>
        <authorList>
            <person name="Gilroy R."/>
            <person name="Ravi A."/>
            <person name="Getino M."/>
            <person name="Pursley I."/>
            <person name="Horton D.L."/>
            <person name="Alikhan N.F."/>
            <person name="Baker D."/>
            <person name="Gharbi K."/>
            <person name="Hall N."/>
            <person name="Watson M."/>
            <person name="Adriaenssens E.M."/>
            <person name="Foster-Nyarko E."/>
            <person name="Jarju S."/>
            <person name="Secka A."/>
            <person name="Antonio M."/>
            <person name="Oren A."/>
            <person name="Chaudhuri R.R."/>
            <person name="La Ragione R."/>
            <person name="Hildebrand F."/>
            <person name="Pallen M.J."/>
        </authorList>
    </citation>
    <scope>NUCLEOTIDE SEQUENCE</scope>
    <source>
        <strain evidence="5">B1-20833</strain>
    </source>
</reference>
<dbReference type="PANTHER" id="PTHR34987">
    <property type="entry name" value="C, PUTATIVE (AFU_ORTHOLOGUE AFUA_3G02880)-RELATED"/>
    <property type="match status" value="1"/>
</dbReference>
<comment type="caution">
    <text evidence="5">The sequence shown here is derived from an EMBL/GenBank/DDBJ whole genome shotgun (WGS) entry which is preliminary data.</text>
</comment>
<keyword evidence="1" id="KW-0732">Signal</keyword>
<evidence type="ECO:0000313" key="5">
    <source>
        <dbReference type="EMBL" id="MBO8452979.1"/>
    </source>
</evidence>
<dbReference type="Gene3D" id="2.60.120.260">
    <property type="entry name" value="Galactose-binding domain-like"/>
    <property type="match status" value="2"/>
</dbReference>
<organism evidence="5 6">
    <name type="scientific">Candidatus Cryptobacteroides intestinavium</name>
    <dbReference type="NCBI Taxonomy" id="2840766"/>
    <lineage>
        <taxon>Bacteria</taxon>
        <taxon>Pseudomonadati</taxon>
        <taxon>Bacteroidota</taxon>
        <taxon>Bacteroidia</taxon>
        <taxon>Bacteroidales</taxon>
        <taxon>Candidatus Cryptobacteroides</taxon>
    </lineage>
</organism>
<dbReference type="InterPro" id="IPR013737">
    <property type="entry name" value="Bac_rhamnosid_N"/>
</dbReference>
<dbReference type="Gene3D" id="1.50.10.10">
    <property type="match status" value="1"/>
</dbReference>
<protein>
    <submittedName>
        <fullName evidence="5">Alpha-L-rhamnosidase N-terminal domain-containing protein</fullName>
    </submittedName>
</protein>